<evidence type="ECO:0000256" key="1">
    <source>
        <dbReference type="ARBA" id="ARBA00004196"/>
    </source>
</evidence>
<name>A0A9D9DKZ5_9BACT</name>
<dbReference type="PANTHER" id="PTHR30469">
    <property type="entry name" value="MULTIDRUG RESISTANCE PROTEIN MDTA"/>
    <property type="match status" value="1"/>
</dbReference>
<dbReference type="Pfam" id="PF25954">
    <property type="entry name" value="Beta-barrel_RND_2"/>
    <property type="match status" value="1"/>
</dbReference>
<evidence type="ECO:0000256" key="4">
    <source>
        <dbReference type="SAM" id="SignalP"/>
    </source>
</evidence>
<evidence type="ECO:0000313" key="8">
    <source>
        <dbReference type="EMBL" id="MBO8429684.1"/>
    </source>
</evidence>
<protein>
    <submittedName>
        <fullName evidence="8">Efflux RND transporter periplasmic adaptor subunit</fullName>
    </submittedName>
</protein>
<reference evidence="8" key="1">
    <citation type="submission" date="2020-10" db="EMBL/GenBank/DDBJ databases">
        <authorList>
            <person name="Gilroy R."/>
        </authorList>
    </citation>
    <scope>NUCLEOTIDE SEQUENCE</scope>
    <source>
        <strain evidence="8">15467</strain>
    </source>
</reference>
<dbReference type="AlphaFoldDB" id="A0A9D9DKZ5"/>
<comment type="similarity">
    <text evidence="2">Belongs to the membrane fusion protein (MFP) (TC 8.A.1) family.</text>
</comment>
<dbReference type="InterPro" id="IPR058792">
    <property type="entry name" value="Beta-barrel_RND_2"/>
</dbReference>
<evidence type="ECO:0000256" key="2">
    <source>
        <dbReference type="ARBA" id="ARBA00009477"/>
    </source>
</evidence>
<dbReference type="Proteomes" id="UP000823635">
    <property type="component" value="Unassembled WGS sequence"/>
</dbReference>
<feature type="domain" description="Multidrug resistance protein MdtA-like barrel-sandwich hybrid" evidence="5">
    <location>
        <begin position="70"/>
        <end position="183"/>
    </location>
</feature>
<dbReference type="FunFam" id="2.40.30.170:FF:000010">
    <property type="entry name" value="Efflux RND transporter periplasmic adaptor subunit"/>
    <property type="match status" value="1"/>
</dbReference>
<accession>A0A9D9DKZ5</accession>
<dbReference type="InterPro" id="IPR006143">
    <property type="entry name" value="RND_pump_MFP"/>
</dbReference>
<evidence type="ECO:0000259" key="5">
    <source>
        <dbReference type="Pfam" id="PF25917"/>
    </source>
</evidence>
<gene>
    <name evidence="8" type="ORF">IAC68_07135</name>
</gene>
<dbReference type="Pfam" id="PF25917">
    <property type="entry name" value="BSH_RND"/>
    <property type="match status" value="1"/>
</dbReference>
<feature type="signal peptide" evidence="4">
    <location>
        <begin position="1"/>
        <end position="21"/>
    </location>
</feature>
<feature type="domain" description="CusB-like beta-barrel" evidence="6">
    <location>
        <begin position="192"/>
        <end position="263"/>
    </location>
</feature>
<dbReference type="EMBL" id="JADINB010000151">
    <property type="protein sequence ID" value="MBO8429684.1"/>
    <property type="molecule type" value="Genomic_DNA"/>
</dbReference>
<comment type="caution">
    <text evidence="8">The sequence shown here is derived from an EMBL/GenBank/DDBJ whole genome shotgun (WGS) entry which is preliminary data.</text>
</comment>
<keyword evidence="3" id="KW-0813">Transport</keyword>
<dbReference type="GO" id="GO:0015562">
    <property type="term" value="F:efflux transmembrane transporter activity"/>
    <property type="evidence" value="ECO:0007669"/>
    <property type="project" value="TreeGrafter"/>
</dbReference>
<sequence>MKKGNFLKMLIALSVGFVATACNSGAKENETAEEATETVSVKVKQCFEREVEQVEVFTATVEANVVNNISPNLTLRIEELYAEVGDHVHKGQKLADLDASNLVQARLQMLNDSLEFVRNDNLYKVGGISKSEWDAKKLSYDISSTSYRNLLENTVLTSPVSGVVTARNYDRGDMFSMGQPLYVVEEITPVKIVVNASEQLFSHVKKGDKVDVTLDVYGDEVFSGVVSLVYPTVDPQTRTFPVEIKIANTNERVRPGMFARVTYTYGTANHVVVPDMAVVKLTGSGDRFVYVVGADNKVTFKKVELGRRFDTEYEIVSGLNSGDNVVVEGQNRVTNGMEVVVVE</sequence>
<dbReference type="GO" id="GO:1990281">
    <property type="term" value="C:efflux pump complex"/>
    <property type="evidence" value="ECO:0007669"/>
    <property type="project" value="TreeGrafter"/>
</dbReference>
<dbReference type="SUPFAM" id="SSF111369">
    <property type="entry name" value="HlyD-like secretion proteins"/>
    <property type="match status" value="1"/>
</dbReference>
<dbReference type="Gene3D" id="2.40.420.20">
    <property type="match status" value="1"/>
</dbReference>
<dbReference type="Pfam" id="PF25967">
    <property type="entry name" value="RND-MFP_C"/>
    <property type="match status" value="1"/>
</dbReference>
<evidence type="ECO:0000313" key="9">
    <source>
        <dbReference type="Proteomes" id="UP000823635"/>
    </source>
</evidence>
<organism evidence="8 9">
    <name type="scientific">Candidatus Egerieousia excrementavium</name>
    <dbReference type="NCBI Taxonomy" id="2840778"/>
    <lineage>
        <taxon>Bacteria</taxon>
        <taxon>Pseudomonadati</taxon>
        <taxon>Bacteroidota</taxon>
        <taxon>Bacteroidia</taxon>
        <taxon>Bacteroidales</taxon>
        <taxon>Candidatus Egerieousia</taxon>
    </lineage>
</organism>
<dbReference type="InterPro" id="IPR058625">
    <property type="entry name" value="MdtA-like_BSH"/>
</dbReference>
<dbReference type="Gene3D" id="2.40.30.170">
    <property type="match status" value="1"/>
</dbReference>
<proteinExistence type="inferred from homology"/>
<dbReference type="NCBIfam" id="TIGR01730">
    <property type="entry name" value="RND_mfp"/>
    <property type="match status" value="1"/>
</dbReference>
<evidence type="ECO:0000259" key="6">
    <source>
        <dbReference type="Pfam" id="PF25954"/>
    </source>
</evidence>
<comment type="subcellular location">
    <subcellularLocation>
        <location evidence="1">Cell envelope</location>
    </subcellularLocation>
</comment>
<evidence type="ECO:0000256" key="3">
    <source>
        <dbReference type="ARBA" id="ARBA00022448"/>
    </source>
</evidence>
<dbReference type="Gene3D" id="2.40.50.100">
    <property type="match status" value="1"/>
</dbReference>
<feature type="domain" description="Multidrug resistance protein MdtA-like C-terminal permuted SH3" evidence="7">
    <location>
        <begin position="269"/>
        <end position="331"/>
    </location>
</feature>
<keyword evidence="4" id="KW-0732">Signal</keyword>
<feature type="chain" id="PRO_5038736553" evidence="4">
    <location>
        <begin position="22"/>
        <end position="343"/>
    </location>
</feature>
<reference evidence="8" key="2">
    <citation type="journal article" date="2021" name="PeerJ">
        <title>Extensive microbial diversity within the chicken gut microbiome revealed by metagenomics and culture.</title>
        <authorList>
            <person name="Gilroy R."/>
            <person name="Ravi A."/>
            <person name="Getino M."/>
            <person name="Pursley I."/>
            <person name="Horton D.L."/>
            <person name="Alikhan N.F."/>
            <person name="Baker D."/>
            <person name="Gharbi K."/>
            <person name="Hall N."/>
            <person name="Watson M."/>
            <person name="Adriaenssens E.M."/>
            <person name="Foster-Nyarko E."/>
            <person name="Jarju S."/>
            <person name="Secka A."/>
            <person name="Antonio M."/>
            <person name="Oren A."/>
            <person name="Chaudhuri R.R."/>
            <person name="La Ragione R."/>
            <person name="Hildebrand F."/>
            <person name="Pallen M.J."/>
        </authorList>
    </citation>
    <scope>NUCLEOTIDE SEQUENCE</scope>
    <source>
        <strain evidence="8">15467</strain>
    </source>
</reference>
<dbReference type="InterPro" id="IPR058627">
    <property type="entry name" value="MdtA-like_C"/>
</dbReference>
<dbReference type="PROSITE" id="PS51257">
    <property type="entry name" value="PROKAR_LIPOPROTEIN"/>
    <property type="match status" value="1"/>
</dbReference>
<evidence type="ECO:0000259" key="7">
    <source>
        <dbReference type="Pfam" id="PF25967"/>
    </source>
</evidence>